<feature type="region of interest" description="Disordered" evidence="6">
    <location>
        <begin position="288"/>
        <end position="312"/>
    </location>
</feature>
<feature type="compositionally biased region" description="Low complexity" evidence="6">
    <location>
        <begin position="1775"/>
        <end position="1788"/>
    </location>
</feature>
<feature type="region of interest" description="Disordered" evidence="6">
    <location>
        <begin position="1060"/>
        <end position="1155"/>
    </location>
</feature>
<dbReference type="OrthoDB" id="334030at2759"/>
<feature type="region of interest" description="Disordered" evidence="6">
    <location>
        <begin position="2647"/>
        <end position="2702"/>
    </location>
</feature>
<keyword evidence="3" id="KW-0238">DNA-binding</keyword>
<feature type="compositionally biased region" description="Low complexity" evidence="6">
    <location>
        <begin position="889"/>
        <end position="912"/>
    </location>
</feature>
<feature type="compositionally biased region" description="Pro residues" evidence="6">
    <location>
        <begin position="240"/>
        <end position="249"/>
    </location>
</feature>
<keyword evidence="9" id="KW-1185">Reference proteome</keyword>
<evidence type="ECO:0000256" key="2">
    <source>
        <dbReference type="ARBA" id="ARBA00023015"/>
    </source>
</evidence>
<feature type="compositionally biased region" description="Basic and acidic residues" evidence="6">
    <location>
        <begin position="2151"/>
        <end position="2169"/>
    </location>
</feature>
<feature type="region of interest" description="Disordered" evidence="6">
    <location>
        <begin position="63"/>
        <end position="125"/>
    </location>
</feature>
<feature type="compositionally biased region" description="Low complexity" evidence="6">
    <location>
        <begin position="994"/>
        <end position="1003"/>
    </location>
</feature>
<comment type="caution">
    <text evidence="8">The sequence shown here is derived from an EMBL/GenBank/DDBJ whole genome shotgun (WGS) entry which is preliminary data.</text>
</comment>
<evidence type="ECO:0000313" key="9">
    <source>
        <dbReference type="Proteomes" id="UP000224006"/>
    </source>
</evidence>
<keyword evidence="2" id="KW-0805">Transcription regulation</keyword>
<dbReference type="RefSeq" id="XP_029220607.1">
    <property type="nucleotide sequence ID" value="XM_029363241.1"/>
</dbReference>
<feature type="compositionally biased region" description="Basic and acidic residues" evidence="6">
    <location>
        <begin position="1185"/>
        <end position="1223"/>
    </location>
</feature>
<dbReference type="GO" id="GO:0003677">
    <property type="term" value="F:DNA binding"/>
    <property type="evidence" value="ECO:0007669"/>
    <property type="project" value="UniProtKB-KW"/>
</dbReference>
<feature type="region of interest" description="Disordered" evidence="6">
    <location>
        <begin position="2549"/>
        <end position="2590"/>
    </location>
</feature>
<gene>
    <name evidence="8" type="ORF">BESB_047900</name>
</gene>
<feature type="region of interest" description="Disordered" evidence="6">
    <location>
        <begin position="236"/>
        <end position="276"/>
    </location>
</feature>
<feature type="region of interest" description="Disordered" evidence="6">
    <location>
        <begin position="2003"/>
        <end position="2022"/>
    </location>
</feature>
<feature type="compositionally biased region" description="Basic and acidic residues" evidence="6">
    <location>
        <begin position="968"/>
        <end position="986"/>
    </location>
</feature>
<feature type="compositionally biased region" description="Basic and acidic residues" evidence="6">
    <location>
        <begin position="2122"/>
        <end position="2131"/>
    </location>
</feature>
<feature type="region of interest" description="Disordered" evidence="6">
    <location>
        <begin position="2993"/>
        <end position="3012"/>
    </location>
</feature>
<feature type="region of interest" description="Disordered" evidence="6">
    <location>
        <begin position="2894"/>
        <end position="2929"/>
    </location>
</feature>
<feature type="region of interest" description="Disordered" evidence="6">
    <location>
        <begin position="2144"/>
        <end position="2400"/>
    </location>
</feature>
<feature type="compositionally biased region" description="Basic and acidic residues" evidence="6">
    <location>
        <begin position="2345"/>
        <end position="2357"/>
    </location>
</feature>
<feature type="region of interest" description="Disordered" evidence="6">
    <location>
        <begin position="1178"/>
        <end position="1358"/>
    </location>
</feature>
<keyword evidence="5" id="KW-0539">Nucleus</keyword>
<feature type="compositionally biased region" description="Low complexity" evidence="6">
    <location>
        <begin position="2209"/>
        <end position="2231"/>
    </location>
</feature>
<dbReference type="Gene3D" id="1.20.5.2050">
    <property type="match status" value="3"/>
</dbReference>
<feature type="compositionally biased region" description="Low complexity" evidence="6">
    <location>
        <begin position="2003"/>
        <end position="2020"/>
    </location>
</feature>
<feature type="region of interest" description="Disordered" evidence="6">
    <location>
        <begin position="1775"/>
        <end position="1804"/>
    </location>
</feature>
<evidence type="ECO:0000259" key="7">
    <source>
        <dbReference type="Pfam" id="PF00847"/>
    </source>
</evidence>
<feature type="compositionally biased region" description="Basic and acidic residues" evidence="6">
    <location>
        <begin position="2856"/>
        <end position="2880"/>
    </location>
</feature>
<reference evidence="8 9" key="1">
    <citation type="submission" date="2017-09" db="EMBL/GenBank/DDBJ databases">
        <title>Genome sequencing of Besnoitia besnoiti strain Bb-Ger1.</title>
        <authorList>
            <person name="Schares G."/>
            <person name="Venepally P."/>
            <person name="Lorenzi H.A."/>
        </authorList>
    </citation>
    <scope>NUCLEOTIDE SEQUENCE [LARGE SCALE GENOMIC DNA]</scope>
    <source>
        <strain evidence="8 9">Bb-Ger1</strain>
    </source>
</reference>
<feature type="region of interest" description="Disordered" evidence="6">
    <location>
        <begin position="167"/>
        <end position="202"/>
    </location>
</feature>
<protein>
    <recommendedName>
        <fullName evidence="7">AP2/ERF domain-containing protein</fullName>
    </recommendedName>
</protein>
<feature type="compositionally biased region" description="Pro residues" evidence="6">
    <location>
        <begin position="2569"/>
        <end position="2586"/>
    </location>
</feature>
<feature type="region of interest" description="Disordered" evidence="6">
    <location>
        <begin position="1384"/>
        <end position="1440"/>
    </location>
</feature>
<feature type="compositionally biased region" description="Basic and acidic residues" evidence="6">
    <location>
        <begin position="2194"/>
        <end position="2208"/>
    </location>
</feature>
<sequence length="3012" mass="308265">MGMPTVEVPDLEGSGCGFSGAGTSSETLFSCAVKPQLSVFEHRGASNGGSDGAERTALVYAASEGSAGGSGKLEQETGASERVEDARDTRRRSEASCYCQGETTENEEPPCPQRIGKGEVPSPSSRIATRGNFFCSARGPLSSATAHAPSSAGAELAVAGRGLLARQGGAPAEETGDIAAPSTVAVNTPADPPASHSNDVAPAASAPARMTFPLSCKSGCGPYAVPGSPDYHPSSAVANYPPPSQPPSLSPASSSPAPLFWSSQSPGSALPAPQPRLAHLPYPSLYSPSYEEAPSNQSPASEAQASSAGSRYGAGPLRAPLSYPPSLLSLNFPPAASSPPQPTLAPCAVAGEAAPRQHAEGASCGLCLLRPTVSPRSACDSLPQTASGCSPSPFSSPSAPPANLVPQPLSVPPPAPAPDAATDAPPCHFYGDTHPPCGKPAASSCSLPSSQPSGACAPSIGCCPPAKSLLLPAAPPPHHRAASAAGAGGVGMGVVCGAQATATGAPFAHGPSALDRASLSQLSLVPPQRAQAAVNASVSAATSLLATPSPCPPPGGAASPFPLSGNAPEASAACQQIFFGGEAQNAPLPQALAPGAVLADVAQASAGDAGPIGASLRCGYYPGFAAPGGDPPGAQGGEGGMRGLGGGSGLFLDRENGDGRVLLEQLDVLRSGASKDLYKRERTRVVGELIRQAVTYPKVSGIYFDKHQLRWSVGWAQHGRRVAKYFPVKIFGLAEGYRLAVHFKQAMRAAALAGTAGVSPPGPLPPSALLSSFPLPASPLSSLPSSSTVPITPLRVPPLPATAFPACTGAPRAASPTPCPPRGSSRTGEEGQAMDAFSRIDRLQQLTLDGRREPATGATTQRPGALSPALARRGPSGDAEAPPGPAAPSAPRGSELEPSGVSSSVPAQVVPSEGQENQSLIGAPEGLSLSPLYGPQGPFAPGGRDCGAGSARSEAGADAAPRLAQFAEKSESSHLEPDSGARRADRLPFSPAMSGVPLSPSPAGLGGGGGAAAGMQPCGGPRGQLPGLDEAGLISAAPLEGGRESFVDLVSGLRLVERRQEGGGGSGIMGSTPTEACLSLHGGGRGDPHANAGRPGADSTRSSSEDRERAATATDQDGDGTSPRFSLESCRSRPPVRSTPQPDLQRDGHCEGEDVKKQPAHAIGLAGAECGGKLAETCNAQRDASIIRRLDRRQAKRGDDDSSASRERGAQAERDAAGERDHAAGSSAFRCESISSTSTPGDSHPASARAVAGSIESPGEGGSEDRSEDSKEGEEAEREWGSTVDLRCYAEARLRSSSHRSPRVKHGRASPRESEAASLRRCPEGGQSASAPRLWSAEARNTEAQAATNADDEDGFSASLYPCGVPFTIRRRPKRRRVSSVCAHAAEARGHQPAAVEKCERLEDQSQREATDLARRSDSHAEKGGGAPQQGNRDPGPVGCLPQGLFPYSPANACCVPPSARLRLPPPSSGSSKGMASAAAAAESPGPRRTTFPFSSAACGSASLQPASLVPRAPVAGTGFSSRSSSDIAPFASPGASASAECKSIGPSDGGAASCESLGSFGMRHSGTSALLKPRETENSSAVGSTSERPRCSSAPPLYSADQATQASSHISRPPPFPTKDAVALFPSSACRFTAPSAPAGGAAEEADERPPSSFGLPAPPTPRFPLVSGASGAAQSPSSVPKRGPLCASGSARESPAPSPSSGASGRRREREGPSLGPQPHFPSQCAPAEGGKNSTVSCASIFLDSSSAASASPPLPSLCARPPSYGMPASHASLPLSLSSSSSPTVSSPPPSSASPALPASTSSFSASALPSSACAPAASPSPGLPAGAQAGRPCAARLPPNPASGGVGPGLSGVCASVSLPLTGVLTHTTGIHFDKHSLRWKATWYDTTGQRKAKYFPVGKYGYDQARRLAIQARHANHVPRSTRFAAAHVQQQAHLQQQLLSHALLSSTCAPFGLSAAPFSRLPSALPWEVSGARPFPGAVPGFQASYLPPRSAAAAPSAAASSPPIASPAVSSSPGLGPPFPVSSSSAAPASVPHSSPLSQPCVYVPAPHFQPPAAAPPAFPPLLSCAPVSAAAAASAAASGPPHKAEGHALLGAKVSIESAPSRRSEEVPQLTSHASERMVAAKEEGETLYELAALEAETSRGASESKADPVERKNRECEERGGTASELQAPHGRLAEDALSDGETEEAARSRSVHEREAEQHQAQSAHSQNGFSESASLKSSLSPRQRASVTHSACGEAAAGLSAREFQGGGDENAENREETGPTGLSADGEETQEVSVSGELRREDEGETLSGSGRGRKRRRDAEEMAPFSLCDNASSRRAGETATPDAKEKRKHEFFHGDGAEAKATDDAQDEPELVDDDAGANEGEEDAKKEFDSPLALENGDDDDDAAPLNEEMFDEEADKRLSQEPARVLIRHASRLARVPGIWFDKKQLRWACTFTDASVGKRRAEYFPIRHFGFFGARRLAVNARRRMERLRQEQQYFQQHLAVTQRSFLPLLSPRASSAPLGASFGIPAASFLPAFSPTASPFLHPPGAASVHLLPSASPSPSPQNHGSGVQSPPTPCGAPGIPPPSPPSASPLSFAPVLAGPPSASPSAAACFAFRQPLAAHASIPSSRPVSSDLPSASSPYFLCSLSSSRGLPEGPAPRVPQTQGSPQELPAKRGGARPNEERYAFSADPEDKRDCGSDAEGLPRQPHFQHHQQELVLLLLRQAQQGEQKEAKGLVAASAPEDGAVPQPVALNPQRERADTRPLPACEATLLPPRDSPATSPPALGPFQRPEETAVQSRAAVSRDAARGEDAERDGAATTQSQGEEQGGQGRDGRHGDEAAGGLQGEISGDLAKGLVARNEHVERETEPDACAGRREEWRGAADEERNCVCLALTASHPEPENNGANERDGDAELCTGRGGGGTDAGEGGPERFKTVNCVVYEGEAPSVDARGRAPEGRADCNPPHAGEVPTAARACEGALPLHPWVRSHAKCIKVQGGQSARRKRPLSGGWPHR</sequence>
<dbReference type="EMBL" id="NWUJ01000003">
    <property type="protein sequence ID" value="PFH36598.1"/>
    <property type="molecule type" value="Genomic_DNA"/>
</dbReference>
<name>A0A2A9MDM0_BESBE</name>
<feature type="region of interest" description="Disordered" evidence="6">
    <location>
        <begin position="807"/>
        <end position="832"/>
    </location>
</feature>
<evidence type="ECO:0000256" key="5">
    <source>
        <dbReference type="ARBA" id="ARBA00023242"/>
    </source>
</evidence>
<feature type="compositionally biased region" description="Polar residues" evidence="6">
    <location>
        <begin position="1602"/>
        <end position="1611"/>
    </location>
</feature>
<feature type="compositionally biased region" description="Low complexity" evidence="6">
    <location>
        <begin position="250"/>
        <end position="265"/>
    </location>
</feature>
<dbReference type="GeneID" id="40309720"/>
<feature type="region of interest" description="Disordered" evidence="6">
    <location>
        <begin position="390"/>
        <end position="425"/>
    </location>
</feature>
<feature type="compositionally biased region" description="Low complexity" evidence="6">
    <location>
        <begin position="291"/>
        <end position="308"/>
    </location>
</feature>
<dbReference type="STRING" id="94643.A0A2A9MDM0"/>
<feature type="region of interest" description="Disordered" evidence="6">
    <location>
        <begin position="2104"/>
        <end position="2131"/>
    </location>
</feature>
<feature type="compositionally biased region" description="Basic and acidic residues" evidence="6">
    <location>
        <begin position="2802"/>
        <end position="2813"/>
    </location>
</feature>
<dbReference type="Pfam" id="PF00847">
    <property type="entry name" value="AP2"/>
    <property type="match status" value="2"/>
</dbReference>
<accession>A0A2A9MDM0</accession>
<feature type="compositionally biased region" description="Basic residues" evidence="6">
    <location>
        <begin position="1296"/>
        <end position="1309"/>
    </location>
</feature>
<dbReference type="VEuPathDB" id="ToxoDB:BESB_047900"/>
<feature type="compositionally biased region" description="Basic and acidic residues" evidence="6">
    <location>
        <begin position="1144"/>
        <end position="1155"/>
    </location>
</feature>
<feature type="compositionally biased region" description="Low complexity" evidence="6">
    <location>
        <begin position="1635"/>
        <end position="1644"/>
    </location>
</feature>
<evidence type="ECO:0000256" key="1">
    <source>
        <dbReference type="ARBA" id="ARBA00004123"/>
    </source>
</evidence>
<dbReference type="KEGG" id="bbes:BESB_047900"/>
<feature type="domain" description="AP2/ERF" evidence="7">
    <location>
        <begin position="2431"/>
        <end position="2484"/>
    </location>
</feature>
<feature type="region of interest" description="Disordered" evidence="6">
    <location>
        <begin position="2765"/>
        <end position="2880"/>
    </location>
</feature>
<feature type="compositionally biased region" description="Basic and acidic residues" evidence="6">
    <location>
        <begin position="73"/>
        <end position="94"/>
    </location>
</feature>
<keyword evidence="4" id="KW-0804">Transcription</keyword>
<evidence type="ECO:0000256" key="3">
    <source>
        <dbReference type="ARBA" id="ARBA00023125"/>
    </source>
</evidence>
<evidence type="ECO:0000313" key="8">
    <source>
        <dbReference type="EMBL" id="PFH36598.1"/>
    </source>
</evidence>
<feature type="region of interest" description="Disordered" evidence="6">
    <location>
        <begin position="1566"/>
        <end position="1735"/>
    </location>
</feature>
<dbReference type="Proteomes" id="UP000224006">
    <property type="component" value="Chromosome III"/>
</dbReference>
<feature type="region of interest" description="Disordered" evidence="6">
    <location>
        <begin position="850"/>
        <end position="1029"/>
    </location>
</feature>
<feature type="compositionally biased region" description="Acidic residues" evidence="6">
    <location>
        <begin position="2358"/>
        <end position="2377"/>
    </location>
</feature>
<organism evidence="8 9">
    <name type="scientific">Besnoitia besnoiti</name>
    <name type="common">Apicomplexan protozoan</name>
    <dbReference type="NCBI Taxonomy" id="94643"/>
    <lineage>
        <taxon>Eukaryota</taxon>
        <taxon>Sar</taxon>
        <taxon>Alveolata</taxon>
        <taxon>Apicomplexa</taxon>
        <taxon>Conoidasida</taxon>
        <taxon>Coccidia</taxon>
        <taxon>Eucoccidiorida</taxon>
        <taxon>Eimeriorina</taxon>
        <taxon>Sarcocystidae</taxon>
        <taxon>Besnoitia</taxon>
    </lineage>
</organism>
<dbReference type="GO" id="GO:0005634">
    <property type="term" value="C:nucleus"/>
    <property type="evidence" value="ECO:0007669"/>
    <property type="project" value="UniProtKB-SubCell"/>
</dbReference>
<comment type="subcellular location">
    <subcellularLocation>
        <location evidence="1">Nucleus</location>
    </subcellularLocation>
</comment>
<feature type="domain" description="AP2/ERF" evidence="7">
    <location>
        <begin position="1873"/>
        <end position="1920"/>
    </location>
</feature>
<feature type="region of interest" description="Disordered" evidence="6">
    <location>
        <begin position="1465"/>
        <end position="1499"/>
    </location>
</feature>
<feature type="compositionally biased region" description="Acidic residues" evidence="6">
    <location>
        <begin position="2391"/>
        <end position="2400"/>
    </location>
</feature>
<dbReference type="GO" id="GO:0003700">
    <property type="term" value="F:DNA-binding transcription factor activity"/>
    <property type="evidence" value="ECO:0007669"/>
    <property type="project" value="InterPro"/>
</dbReference>
<evidence type="ECO:0000256" key="6">
    <source>
        <dbReference type="SAM" id="MobiDB-lite"/>
    </source>
</evidence>
<feature type="compositionally biased region" description="Basic residues" evidence="6">
    <location>
        <begin position="2999"/>
        <end position="3012"/>
    </location>
</feature>
<feature type="compositionally biased region" description="Low complexity" evidence="6">
    <location>
        <begin position="1465"/>
        <end position="1489"/>
    </location>
</feature>
<feature type="compositionally biased region" description="Gly residues" evidence="6">
    <location>
        <begin position="2915"/>
        <end position="2926"/>
    </location>
</feature>
<feature type="compositionally biased region" description="Low complexity" evidence="6">
    <location>
        <begin position="1668"/>
        <end position="1682"/>
    </location>
</feature>
<dbReference type="InterPro" id="IPR001471">
    <property type="entry name" value="AP2/ERF_dom"/>
</dbReference>
<feature type="compositionally biased region" description="Basic and acidic residues" evidence="6">
    <location>
        <begin position="2676"/>
        <end position="2694"/>
    </location>
</feature>
<evidence type="ECO:0000256" key="4">
    <source>
        <dbReference type="ARBA" id="ARBA00023163"/>
    </source>
</evidence>
<feature type="compositionally biased region" description="Low complexity" evidence="6">
    <location>
        <begin position="1689"/>
        <end position="1706"/>
    </location>
</feature>
<feature type="compositionally biased region" description="Basic and acidic residues" evidence="6">
    <location>
        <begin position="1397"/>
        <end position="1423"/>
    </location>
</feature>
<proteinExistence type="predicted"/>